<dbReference type="GO" id="GO:0030313">
    <property type="term" value="C:cell envelope"/>
    <property type="evidence" value="ECO:0007669"/>
    <property type="project" value="UniProtKB-SubCell"/>
</dbReference>
<dbReference type="AlphaFoldDB" id="A0A5C5WSQ9"/>
<dbReference type="OrthoDB" id="261366at2"/>
<dbReference type="EMBL" id="SJPI01000001">
    <property type="protein sequence ID" value="TWT52842.1"/>
    <property type="molecule type" value="Genomic_DNA"/>
</dbReference>
<dbReference type="Gene3D" id="2.40.50.100">
    <property type="match status" value="1"/>
</dbReference>
<proteinExistence type="predicted"/>
<keyword evidence="2 3" id="KW-0175">Coiled coil</keyword>
<gene>
    <name evidence="5" type="ORF">Pla22_04700</name>
</gene>
<dbReference type="PANTHER" id="PTHR32347:SF23">
    <property type="entry name" value="BLL5650 PROTEIN"/>
    <property type="match status" value="1"/>
</dbReference>
<evidence type="ECO:0000256" key="4">
    <source>
        <dbReference type="SAM" id="MobiDB-lite"/>
    </source>
</evidence>
<dbReference type="InterPro" id="IPR050465">
    <property type="entry name" value="UPF0194_transport"/>
</dbReference>
<feature type="coiled-coil region" evidence="3">
    <location>
        <begin position="303"/>
        <end position="337"/>
    </location>
</feature>
<evidence type="ECO:0000313" key="6">
    <source>
        <dbReference type="Proteomes" id="UP000316598"/>
    </source>
</evidence>
<feature type="coiled-coil region" evidence="3">
    <location>
        <begin position="433"/>
        <end position="460"/>
    </location>
</feature>
<dbReference type="Proteomes" id="UP000316598">
    <property type="component" value="Unassembled WGS sequence"/>
</dbReference>
<reference evidence="5 6" key="1">
    <citation type="submission" date="2019-02" db="EMBL/GenBank/DDBJ databases">
        <title>Deep-cultivation of Planctomycetes and their phenomic and genomic characterization uncovers novel biology.</title>
        <authorList>
            <person name="Wiegand S."/>
            <person name="Jogler M."/>
            <person name="Boedeker C."/>
            <person name="Pinto D."/>
            <person name="Vollmers J."/>
            <person name="Rivas-Marin E."/>
            <person name="Kohn T."/>
            <person name="Peeters S.H."/>
            <person name="Heuer A."/>
            <person name="Rast P."/>
            <person name="Oberbeckmann S."/>
            <person name="Bunk B."/>
            <person name="Jeske O."/>
            <person name="Meyerdierks A."/>
            <person name="Storesund J.E."/>
            <person name="Kallscheuer N."/>
            <person name="Luecker S."/>
            <person name="Lage O.M."/>
            <person name="Pohl T."/>
            <person name="Merkel B.J."/>
            <person name="Hornburger P."/>
            <person name="Mueller R.-W."/>
            <person name="Bruemmer F."/>
            <person name="Labrenz M."/>
            <person name="Spormann A.M."/>
            <person name="Op Den Camp H."/>
            <person name="Overmann J."/>
            <person name="Amann R."/>
            <person name="Jetten M.S.M."/>
            <person name="Mascher T."/>
            <person name="Medema M.H."/>
            <person name="Devos D.P."/>
            <person name="Kaster A.-K."/>
            <person name="Ovreas L."/>
            <person name="Rohde M."/>
            <person name="Galperin M.Y."/>
            <person name="Jogler C."/>
        </authorList>
    </citation>
    <scope>NUCLEOTIDE SEQUENCE [LARGE SCALE GENOMIC DNA]</scope>
    <source>
        <strain evidence="5 6">Pla22</strain>
    </source>
</reference>
<dbReference type="Gene3D" id="1.10.287.470">
    <property type="entry name" value="Helix hairpin bin"/>
    <property type="match status" value="1"/>
</dbReference>
<dbReference type="PANTHER" id="PTHR32347">
    <property type="entry name" value="EFFLUX SYSTEM COMPONENT YKNX-RELATED"/>
    <property type="match status" value="1"/>
</dbReference>
<evidence type="ECO:0000256" key="1">
    <source>
        <dbReference type="ARBA" id="ARBA00004196"/>
    </source>
</evidence>
<comment type="subcellular location">
    <subcellularLocation>
        <location evidence="1">Cell envelope</location>
    </subcellularLocation>
</comment>
<keyword evidence="6" id="KW-1185">Reference proteome</keyword>
<sequence length="633" mass="69037">MGHLGYICILISGSYYPRVEIRRLLPGNTGELRLNALFSPLDFPMKTPQERIDGPSPNHYHPFSNLNASTSRGRMTSGTVALGERSNTSNVPPRSPQRSTGEFAVALNLDDQLYQVLDFDEYTFEIQSETLAKEFDPNASPQTRQGTIVSGNEKVDVQFRPRRVKGDRLTMGFYDFSIQGREQLQRIRKRVGSDGRDELHDMSYDDLAKGGKKEPKAEVALAPKRASTLKKMAAMAVLAASMLLVALWVGYMVQSRSTVAVNNSVMVGNFIPVNAPEQAQLIDVLVETGEEIKAGQTLARLSNREAAEDLAILESQLKRAMSEAEAYRSEAAKVTDLFRFATMKVERDINVAKAEMLSADAMHSAAEAQLARLQPLIARGNVALAEVDEAKAMLATANAEKIRQSAVIETLALAKEAAQSQIIINESGVVNPLSELQTKIACAEAAIKELQETRDVLLASAGPIELQAPSDGTVYAIYRSEGETLRVADQMLALSAEDGGWATGHVAAYLAPEIRPGQPVEIEIPSLGITTVGIVDGVGHRSVYGHGGYNADFRGGPLEVPIRVAIDFEGQPVPSGLRLNMTVRVKDHLKDMKRWINDKIAVWRGETVPGSDDSERQETASLGKKKIQVAMTK</sequence>
<evidence type="ECO:0000256" key="2">
    <source>
        <dbReference type="ARBA" id="ARBA00023054"/>
    </source>
</evidence>
<protein>
    <submittedName>
        <fullName evidence="5">Multidrug resistance protein MdtN</fullName>
    </submittedName>
</protein>
<accession>A0A5C5WSQ9</accession>
<feature type="region of interest" description="Disordered" evidence="4">
    <location>
        <begin position="606"/>
        <end position="626"/>
    </location>
</feature>
<organism evidence="5 6">
    <name type="scientific">Rubripirellula amarantea</name>
    <dbReference type="NCBI Taxonomy" id="2527999"/>
    <lineage>
        <taxon>Bacteria</taxon>
        <taxon>Pseudomonadati</taxon>
        <taxon>Planctomycetota</taxon>
        <taxon>Planctomycetia</taxon>
        <taxon>Pirellulales</taxon>
        <taxon>Pirellulaceae</taxon>
        <taxon>Rubripirellula</taxon>
    </lineage>
</organism>
<evidence type="ECO:0000313" key="5">
    <source>
        <dbReference type="EMBL" id="TWT52842.1"/>
    </source>
</evidence>
<evidence type="ECO:0000256" key="3">
    <source>
        <dbReference type="SAM" id="Coils"/>
    </source>
</evidence>
<feature type="region of interest" description="Disordered" evidence="4">
    <location>
        <begin position="64"/>
        <end position="99"/>
    </location>
</feature>
<name>A0A5C5WSQ9_9BACT</name>
<dbReference type="PRINTS" id="PR01490">
    <property type="entry name" value="RTXTOXIND"/>
</dbReference>
<comment type="caution">
    <text evidence="5">The sequence shown here is derived from an EMBL/GenBank/DDBJ whole genome shotgun (WGS) entry which is preliminary data.</text>
</comment>